<evidence type="ECO:0000256" key="1">
    <source>
        <dbReference type="SAM" id="MobiDB-lite"/>
    </source>
</evidence>
<dbReference type="EMBL" id="CADCXU010021302">
    <property type="protein sequence ID" value="CAB0009008.1"/>
    <property type="molecule type" value="Genomic_DNA"/>
</dbReference>
<dbReference type="EMBL" id="CADCXU010021313">
    <property type="protein sequence ID" value="CAB0009022.1"/>
    <property type="molecule type" value="Genomic_DNA"/>
</dbReference>
<feature type="region of interest" description="Disordered" evidence="1">
    <location>
        <begin position="115"/>
        <end position="138"/>
    </location>
</feature>
<proteinExistence type="predicted"/>
<protein>
    <submittedName>
        <fullName evidence="2">Uncharacterized protein</fullName>
    </submittedName>
</protein>
<dbReference type="Proteomes" id="UP000479000">
    <property type="component" value="Unassembled WGS sequence"/>
</dbReference>
<accession>A0A6H5H0K3</accession>
<evidence type="ECO:0000313" key="4">
    <source>
        <dbReference type="Proteomes" id="UP000479000"/>
    </source>
</evidence>
<gene>
    <name evidence="2" type="ORF">NTEN_LOCUS14202</name>
    <name evidence="3" type="ORF">NTEN_LOCUS14212</name>
</gene>
<organism evidence="2 4">
    <name type="scientific">Nesidiocoris tenuis</name>
    <dbReference type="NCBI Taxonomy" id="355587"/>
    <lineage>
        <taxon>Eukaryota</taxon>
        <taxon>Metazoa</taxon>
        <taxon>Ecdysozoa</taxon>
        <taxon>Arthropoda</taxon>
        <taxon>Hexapoda</taxon>
        <taxon>Insecta</taxon>
        <taxon>Pterygota</taxon>
        <taxon>Neoptera</taxon>
        <taxon>Paraneoptera</taxon>
        <taxon>Hemiptera</taxon>
        <taxon>Heteroptera</taxon>
        <taxon>Panheteroptera</taxon>
        <taxon>Cimicomorpha</taxon>
        <taxon>Miridae</taxon>
        <taxon>Dicyphina</taxon>
        <taxon>Nesidiocoris</taxon>
    </lineage>
</organism>
<dbReference type="AlphaFoldDB" id="A0A6H5H0K3"/>
<name>A0A6H5H0K3_9HEMI</name>
<reference evidence="2 4" key="1">
    <citation type="submission" date="2020-02" db="EMBL/GenBank/DDBJ databases">
        <authorList>
            <person name="Ferguson B K."/>
        </authorList>
    </citation>
    <scope>NUCLEOTIDE SEQUENCE [LARGE SCALE GENOMIC DNA]</scope>
</reference>
<keyword evidence="4" id="KW-1185">Reference proteome</keyword>
<evidence type="ECO:0000313" key="2">
    <source>
        <dbReference type="EMBL" id="CAB0009008.1"/>
    </source>
</evidence>
<sequence>MHFSDVLEELRDHCTLYGEPDPLTKRYGHGLGCQRHSTTSDGILYNMDIIYVRRIILRKMIQKNSCISPAQGYPGMYLQLPVISFGFQFRGLAGTHVPQVVRLLRVRTVNLRRPRRSMRYSGDKEGLRTKSRPTAGEV</sequence>
<evidence type="ECO:0000313" key="3">
    <source>
        <dbReference type="EMBL" id="CAB0009022.1"/>
    </source>
</evidence>